<evidence type="ECO:0000313" key="2">
    <source>
        <dbReference type="Proteomes" id="UP001153076"/>
    </source>
</evidence>
<comment type="caution">
    <text evidence="1">The sequence shown here is derived from an EMBL/GenBank/DDBJ whole genome shotgun (WGS) entry which is preliminary data.</text>
</comment>
<gene>
    <name evidence="1" type="ORF">Cgig2_033861</name>
</gene>
<evidence type="ECO:0000313" key="1">
    <source>
        <dbReference type="EMBL" id="KAJ8423538.1"/>
    </source>
</evidence>
<proteinExistence type="predicted"/>
<organism evidence="1 2">
    <name type="scientific">Carnegiea gigantea</name>
    <dbReference type="NCBI Taxonomy" id="171969"/>
    <lineage>
        <taxon>Eukaryota</taxon>
        <taxon>Viridiplantae</taxon>
        <taxon>Streptophyta</taxon>
        <taxon>Embryophyta</taxon>
        <taxon>Tracheophyta</taxon>
        <taxon>Spermatophyta</taxon>
        <taxon>Magnoliopsida</taxon>
        <taxon>eudicotyledons</taxon>
        <taxon>Gunneridae</taxon>
        <taxon>Pentapetalae</taxon>
        <taxon>Caryophyllales</taxon>
        <taxon>Cactineae</taxon>
        <taxon>Cactaceae</taxon>
        <taxon>Cactoideae</taxon>
        <taxon>Echinocereeae</taxon>
        <taxon>Carnegiea</taxon>
    </lineage>
</organism>
<accession>A0A9Q1GP22</accession>
<name>A0A9Q1GP22_9CARY</name>
<dbReference type="AlphaFoldDB" id="A0A9Q1GP22"/>
<protein>
    <submittedName>
        <fullName evidence="1">Uncharacterized protein</fullName>
    </submittedName>
</protein>
<reference evidence="1" key="1">
    <citation type="submission" date="2022-04" db="EMBL/GenBank/DDBJ databases">
        <title>Carnegiea gigantea Genome sequencing and assembly v2.</title>
        <authorList>
            <person name="Copetti D."/>
            <person name="Sanderson M.J."/>
            <person name="Burquez A."/>
            <person name="Wojciechowski M.F."/>
        </authorList>
    </citation>
    <scope>NUCLEOTIDE SEQUENCE</scope>
    <source>
        <strain evidence="1">SGP5-SGP5p</strain>
        <tissue evidence="1">Aerial part</tissue>
    </source>
</reference>
<dbReference type="EMBL" id="JAKOGI010001942">
    <property type="protein sequence ID" value="KAJ8423538.1"/>
    <property type="molecule type" value="Genomic_DNA"/>
</dbReference>
<sequence length="284" mass="32336">MRHKQHKHFFQEAEGNRRKNLKTILQAAGLFGDDLEETLKQHQFVVTEIEEELDKLPRPKDFSIPQWSKYKNYLKSAEFKKYSQNGKAAWALKSHMHTTGTKSIVQCRAEFNDAEARMESHRASGSYATEVEIDKEVWTHFMGDDKPGRAKLFGTGVTKSQVKRLHDGSLITRNDGGIVTDNATTTKLHHLQNVFVQQKNRMQQQEQMLLNIMQVVARLESQVALYQTALKDCRCVNLLSSTLLIGAHTYSGEVYCPQSLAGGKNYSENHTLRFDVPDQPVNGN</sequence>
<keyword evidence="2" id="KW-1185">Reference proteome</keyword>
<dbReference type="Proteomes" id="UP001153076">
    <property type="component" value="Unassembled WGS sequence"/>
</dbReference>